<protein>
    <submittedName>
        <fullName evidence="2">Uncharacterized protein</fullName>
    </submittedName>
</protein>
<dbReference type="EMBL" id="LR796994">
    <property type="protein sequence ID" value="CAB4179986.1"/>
    <property type="molecule type" value="Genomic_DNA"/>
</dbReference>
<name>A0A6J5QC80_9CAUD</name>
<feature type="transmembrane region" description="Helical" evidence="1">
    <location>
        <begin position="20"/>
        <end position="37"/>
    </location>
</feature>
<reference evidence="2" key="1">
    <citation type="submission" date="2020-05" db="EMBL/GenBank/DDBJ databases">
        <authorList>
            <person name="Chiriac C."/>
            <person name="Salcher M."/>
            <person name="Ghai R."/>
            <person name="Kavagutti S V."/>
        </authorList>
    </citation>
    <scope>NUCLEOTIDE SEQUENCE</scope>
</reference>
<gene>
    <name evidence="2" type="ORF">UFOVP1040_18</name>
</gene>
<keyword evidence="1" id="KW-0472">Membrane</keyword>
<accession>A0A6J5QC80</accession>
<keyword evidence="1" id="KW-0812">Transmembrane</keyword>
<sequence length="177" mass="19062">MKFAAGNFRSRPHSFVDRLYAMLIAYAVWAGVMKFAWTANVLPNSFKNEILLGTHVLGTDALKVALYDNVDTPAVGDTVYSATNELATAGGYTQNSKTVSVAATFPKLVSNTAVVDFDDVAWTSATFSAYGCKIYNSAKSNKLLCMLWFNGVKTVTAGTFTIVFPTGDDTNGTIRIA</sequence>
<evidence type="ECO:0000256" key="1">
    <source>
        <dbReference type="SAM" id="Phobius"/>
    </source>
</evidence>
<evidence type="ECO:0000313" key="2">
    <source>
        <dbReference type="EMBL" id="CAB4179986.1"/>
    </source>
</evidence>
<organism evidence="2">
    <name type="scientific">uncultured Caudovirales phage</name>
    <dbReference type="NCBI Taxonomy" id="2100421"/>
    <lineage>
        <taxon>Viruses</taxon>
        <taxon>Duplodnaviria</taxon>
        <taxon>Heunggongvirae</taxon>
        <taxon>Uroviricota</taxon>
        <taxon>Caudoviricetes</taxon>
        <taxon>Peduoviridae</taxon>
        <taxon>Maltschvirus</taxon>
        <taxon>Maltschvirus maltsch</taxon>
    </lineage>
</organism>
<proteinExistence type="predicted"/>
<keyword evidence="1" id="KW-1133">Transmembrane helix</keyword>